<keyword evidence="2" id="KW-1185">Reference proteome</keyword>
<dbReference type="EMBL" id="PVTR01000012">
    <property type="protein sequence ID" value="PRY85438.1"/>
    <property type="molecule type" value="Genomic_DNA"/>
</dbReference>
<gene>
    <name evidence="1" type="ORF">CLW00_11219</name>
</gene>
<evidence type="ECO:0008006" key="3">
    <source>
        <dbReference type="Google" id="ProtNLM"/>
    </source>
</evidence>
<evidence type="ECO:0000313" key="1">
    <source>
        <dbReference type="EMBL" id="PRY85438.1"/>
    </source>
</evidence>
<dbReference type="Proteomes" id="UP000238157">
    <property type="component" value="Unassembled WGS sequence"/>
</dbReference>
<dbReference type="RefSeq" id="WP_106134977.1">
    <property type="nucleotide sequence ID" value="NZ_PVTR01000012.1"/>
</dbReference>
<accession>A0A2T0WFF0</accession>
<sequence>MYRAPIYTVLLLCSLFFLIAAAYSSDYKGRDIIEYNDRGKGFFFNDPNLEGPERLCIVFGSVTGEFSAGGIVESDRYEWSATNPSGVEFFEFSGRGENYETVPIRFSELGANIIQVTVIRAGVEIYSETRTVQVTQGPELVLMPDYLLCGNDPTTVQAIPNTTPQIDQYTFEWTNAAGVPVGNTNELTVTQEGPYFISLFFTNSEGGQDCLITGSTYVGPPDDFTLSIQQDEACEGEFVQVTADTPFRGDWTVLKQGETQRLDLGNSFSLTIDTENDLDGPGNYTVFFSVANPQNPACSSERSIPFSIKEGPKYSAQNQQAASTCDANDGSFEILTESTIDEIRIIELNEARFNFPAGEVLLFENIPSGIYTIETKTNDCFRTGVVIVPSMAPLAGDVFEVTPLPESCNNVGVEEGKLLVTFVNGIVEGEYRIVTGNGGEVKKEPIPNQNQFEIDGLPGDFYVLEIIDQAGCTIPWDAVLDVQKRERVSFSVPNNINICEVFELLPSTEEDLEFELLLDGNTVEIKNAGNVFELTESGDYSIIGRERRGTPDKCPRRINFSANVSEQLDFDVVLADQDCFGNRAYEADLSGRDPESVVIRWFNEDGDIVGRGKNWLPVAFGRFFLEVQPRGSGFCAVDPVEFTVEEPVLSVEIELEVEPFCPDSPFTVISFNAERELIADINWIFIDPDGNVTDLTQFDGQDVITAEEEGTYEVLIFNEFGCELGNDLVLILRSTDDSRPEVNEFYSVCDDINFGETIRPGQFDEYEWYFEGGLVSSDSIFKPQVPGEYTLVVTNPDGCTIEERFVAFEDCEFQYVFPTGMVLSDPDKLFEIYVNDAIENAQVWIHNRQGQLIFYCEDFNVQTRVPFCQWDGVFGGDFVPTGTYTVTLSYKSEKFGVSEKVVSSLVVLQ</sequence>
<reference evidence="1 2" key="1">
    <citation type="submission" date="2018-03" db="EMBL/GenBank/DDBJ databases">
        <title>Genomic Encyclopedia of Archaeal and Bacterial Type Strains, Phase II (KMG-II): from individual species to whole genera.</title>
        <authorList>
            <person name="Goeker M."/>
        </authorList>
    </citation>
    <scope>NUCLEOTIDE SEQUENCE [LARGE SCALE GENOMIC DNA]</scope>
    <source>
        <strain evidence="1 2">DSM 27929</strain>
    </source>
</reference>
<organism evidence="1 2">
    <name type="scientific">Mongoliibacter ruber</name>
    <dbReference type="NCBI Taxonomy" id="1750599"/>
    <lineage>
        <taxon>Bacteria</taxon>
        <taxon>Pseudomonadati</taxon>
        <taxon>Bacteroidota</taxon>
        <taxon>Cytophagia</taxon>
        <taxon>Cytophagales</taxon>
        <taxon>Cyclobacteriaceae</taxon>
        <taxon>Mongoliibacter</taxon>
    </lineage>
</organism>
<protein>
    <recommendedName>
        <fullName evidence="3">CHU domain-containing protein</fullName>
    </recommendedName>
</protein>
<proteinExistence type="predicted"/>
<evidence type="ECO:0000313" key="2">
    <source>
        <dbReference type="Proteomes" id="UP000238157"/>
    </source>
</evidence>
<comment type="caution">
    <text evidence="1">The sequence shown here is derived from an EMBL/GenBank/DDBJ whole genome shotgun (WGS) entry which is preliminary data.</text>
</comment>
<name>A0A2T0WFF0_9BACT</name>
<dbReference type="AlphaFoldDB" id="A0A2T0WFF0"/>
<dbReference type="OrthoDB" id="9765926at2"/>